<keyword evidence="2" id="KW-1185">Reference proteome</keyword>
<proteinExistence type="predicted"/>
<evidence type="ECO:0000313" key="1">
    <source>
        <dbReference type="EMBL" id="MDM8563780.1"/>
    </source>
</evidence>
<dbReference type="Proteomes" id="UP001171945">
    <property type="component" value="Unassembled WGS sequence"/>
</dbReference>
<evidence type="ECO:0000313" key="2">
    <source>
        <dbReference type="Proteomes" id="UP001171945"/>
    </source>
</evidence>
<sequence length="69" mass="7632">MNLTIPDEILQAAQFFSFPRAGVGMQLGRASVQAKRKPTIPQFNDCGGFHSTHPTLAALSNQLHFYPIF</sequence>
<name>A0ABT7VW22_9GAMM</name>
<accession>A0ABT7VW22</accession>
<comment type="caution">
    <text evidence="1">The sequence shown here is derived from an EMBL/GenBank/DDBJ whole genome shotgun (WGS) entry which is preliminary data.</text>
</comment>
<dbReference type="EMBL" id="JAUCGM010000866">
    <property type="protein sequence ID" value="MDM8563780.1"/>
    <property type="molecule type" value="Genomic_DNA"/>
</dbReference>
<gene>
    <name evidence="1" type="ORF">QUF54_10550</name>
</gene>
<organism evidence="1 2">
    <name type="scientific">Candidatus Marithioploca araucensis</name>
    <dbReference type="NCBI Taxonomy" id="70273"/>
    <lineage>
        <taxon>Bacteria</taxon>
        <taxon>Pseudomonadati</taxon>
        <taxon>Pseudomonadota</taxon>
        <taxon>Gammaproteobacteria</taxon>
        <taxon>Thiotrichales</taxon>
        <taxon>Thiotrichaceae</taxon>
        <taxon>Candidatus Marithioploca</taxon>
    </lineage>
</organism>
<reference evidence="1" key="1">
    <citation type="submission" date="2023-06" db="EMBL/GenBank/DDBJ databases">
        <title>Uncultivated large filamentous bacteria from sulfidic sediments reveal new species and different genomic features in energy metabolism and defense.</title>
        <authorList>
            <person name="Fonseca A."/>
        </authorList>
    </citation>
    <scope>NUCLEOTIDE SEQUENCE</scope>
    <source>
        <strain evidence="1">HSG4</strain>
    </source>
</reference>
<protein>
    <submittedName>
        <fullName evidence="1">Uncharacterized protein</fullName>
    </submittedName>
</protein>